<evidence type="ECO:0000256" key="1">
    <source>
        <dbReference type="SAM" id="Phobius"/>
    </source>
</evidence>
<feature type="transmembrane region" description="Helical" evidence="1">
    <location>
        <begin position="20"/>
        <end position="38"/>
    </location>
</feature>
<dbReference type="EMBL" id="MHIS01000021">
    <property type="protein sequence ID" value="OGY56123.1"/>
    <property type="molecule type" value="Genomic_DNA"/>
</dbReference>
<gene>
    <name evidence="2" type="ORF">A2119_02840</name>
</gene>
<proteinExistence type="predicted"/>
<name>A0A1G1YUS1_9BACT</name>
<keyword evidence="1" id="KW-1133">Transmembrane helix</keyword>
<keyword evidence="1" id="KW-0472">Membrane</keyword>
<keyword evidence="1" id="KW-0812">Transmembrane</keyword>
<dbReference type="AlphaFoldDB" id="A0A1G1YUS1"/>
<protein>
    <submittedName>
        <fullName evidence="2">Uncharacterized protein</fullName>
    </submittedName>
</protein>
<organism evidence="2 3">
    <name type="scientific">Candidatus Colwellbacteria bacterium GWA2_46_10</name>
    <dbReference type="NCBI Taxonomy" id="1797684"/>
    <lineage>
        <taxon>Bacteria</taxon>
        <taxon>Candidatus Colwelliibacteriota</taxon>
    </lineage>
</organism>
<reference evidence="2 3" key="1">
    <citation type="journal article" date="2016" name="Nat. Commun.">
        <title>Thousands of microbial genomes shed light on interconnected biogeochemical processes in an aquifer system.</title>
        <authorList>
            <person name="Anantharaman K."/>
            <person name="Brown C.T."/>
            <person name="Hug L.A."/>
            <person name="Sharon I."/>
            <person name="Castelle C.J."/>
            <person name="Probst A.J."/>
            <person name="Thomas B.C."/>
            <person name="Singh A."/>
            <person name="Wilkins M.J."/>
            <person name="Karaoz U."/>
            <person name="Brodie E.L."/>
            <person name="Williams K.H."/>
            <person name="Hubbard S.S."/>
            <person name="Banfield J.F."/>
        </authorList>
    </citation>
    <scope>NUCLEOTIDE SEQUENCE [LARGE SCALE GENOMIC DNA]</scope>
</reference>
<sequence>MGVRADDEGTEMNWKSFAKGTVAMFIAVLLALGAVGYLRALNKASAIEYCESAIVRVENVPISHLSELEIRACVEMDIKIPEGR</sequence>
<accession>A0A1G1YUS1</accession>
<evidence type="ECO:0000313" key="3">
    <source>
        <dbReference type="Proteomes" id="UP000178179"/>
    </source>
</evidence>
<dbReference type="Proteomes" id="UP000178179">
    <property type="component" value="Unassembled WGS sequence"/>
</dbReference>
<evidence type="ECO:0000313" key="2">
    <source>
        <dbReference type="EMBL" id="OGY56123.1"/>
    </source>
</evidence>
<comment type="caution">
    <text evidence="2">The sequence shown here is derived from an EMBL/GenBank/DDBJ whole genome shotgun (WGS) entry which is preliminary data.</text>
</comment>